<proteinExistence type="predicted"/>
<accession>A0AAN7AXM9</accession>
<name>A0AAN7AXM9_9PEZI</name>
<dbReference type="SUPFAM" id="SSF51101">
    <property type="entry name" value="Mannose-binding lectins"/>
    <property type="match status" value="1"/>
</dbReference>
<dbReference type="AlphaFoldDB" id="A0AAN7AXM9"/>
<dbReference type="Pfam" id="PF24539">
    <property type="entry name" value="DUF7600"/>
    <property type="match status" value="1"/>
</dbReference>
<dbReference type="EMBL" id="MU863889">
    <property type="protein sequence ID" value="KAK4203423.1"/>
    <property type="molecule type" value="Genomic_DNA"/>
</dbReference>
<reference evidence="2" key="2">
    <citation type="submission" date="2023-05" db="EMBL/GenBank/DDBJ databases">
        <authorList>
            <consortium name="Lawrence Berkeley National Laboratory"/>
            <person name="Steindorff A."/>
            <person name="Hensen N."/>
            <person name="Bonometti L."/>
            <person name="Westerberg I."/>
            <person name="Brannstrom I.O."/>
            <person name="Guillou S."/>
            <person name="Cros-Aarteil S."/>
            <person name="Calhoun S."/>
            <person name="Haridas S."/>
            <person name="Kuo A."/>
            <person name="Mondo S."/>
            <person name="Pangilinan J."/>
            <person name="Riley R."/>
            <person name="Labutti K."/>
            <person name="Andreopoulos B."/>
            <person name="Lipzen A."/>
            <person name="Chen C."/>
            <person name="Yanf M."/>
            <person name="Daum C."/>
            <person name="Ng V."/>
            <person name="Clum A."/>
            <person name="Ohm R."/>
            <person name="Martin F."/>
            <person name="Silar P."/>
            <person name="Natvig D."/>
            <person name="Lalanne C."/>
            <person name="Gautier V."/>
            <person name="Ament-Velasquez S.L."/>
            <person name="Kruys A."/>
            <person name="Hutchinson M.I."/>
            <person name="Powell A.J."/>
            <person name="Barry K."/>
            <person name="Miller A.N."/>
            <person name="Grigoriev I.V."/>
            <person name="Debuchy R."/>
            <person name="Gladieux P."/>
            <person name="Thoren M.H."/>
            <person name="Johannesson H."/>
        </authorList>
    </citation>
    <scope>NUCLEOTIDE SEQUENCE</scope>
    <source>
        <strain evidence="2">CBS 315.58</strain>
    </source>
</reference>
<evidence type="ECO:0000313" key="3">
    <source>
        <dbReference type="Proteomes" id="UP001303160"/>
    </source>
</evidence>
<evidence type="ECO:0000259" key="1">
    <source>
        <dbReference type="Pfam" id="PF24539"/>
    </source>
</evidence>
<organism evidence="2 3">
    <name type="scientific">Triangularia verruculosa</name>
    <dbReference type="NCBI Taxonomy" id="2587418"/>
    <lineage>
        <taxon>Eukaryota</taxon>
        <taxon>Fungi</taxon>
        <taxon>Dikarya</taxon>
        <taxon>Ascomycota</taxon>
        <taxon>Pezizomycotina</taxon>
        <taxon>Sordariomycetes</taxon>
        <taxon>Sordariomycetidae</taxon>
        <taxon>Sordariales</taxon>
        <taxon>Podosporaceae</taxon>
        <taxon>Triangularia</taxon>
    </lineage>
</organism>
<evidence type="ECO:0000313" key="2">
    <source>
        <dbReference type="EMBL" id="KAK4203423.1"/>
    </source>
</evidence>
<dbReference type="Proteomes" id="UP001303160">
    <property type="component" value="Unassembled WGS sequence"/>
</dbReference>
<dbReference type="Gene3D" id="2.100.10.30">
    <property type="entry name" value="Jacalin-like lectin domain"/>
    <property type="match status" value="1"/>
</dbReference>
<reference evidence="2" key="1">
    <citation type="journal article" date="2023" name="Mol. Phylogenet. Evol.">
        <title>Genome-scale phylogeny and comparative genomics of the fungal order Sordariales.</title>
        <authorList>
            <person name="Hensen N."/>
            <person name="Bonometti L."/>
            <person name="Westerberg I."/>
            <person name="Brannstrom I.O."/>
            <person name="Guillou S."/>
            <person name="Cros-Aarteil S."/>
            <person name="Calhoun S."/>
            <person name="Haridas S."/>
            <person name="Kuo A."/>
            <person name="Mondo S."/>
            <person name="Pangilinan J."/>
            <person name="Riley R."/>
            <person name="LaButti K."/>
            <person name="Andreopoulos B."/>
            <person name="Lipzen A."/>
            <person name="Chen C."/>
            <person name="Yan M."/>
            <person name="Daum C."/>
            <person name="Ng V."/>
            <person name="Clum A."/>
            <person name="Steindorff A."/>
            <person name="Ohm R.A."/>
            <person name="Martin F."/>
            <person name="Silar P."/>
            <person name="Natvig D.O."/>
            <person name="Lalanne C."/>
            <person name="Gautier V."/>
            <person name="Ament-Velasquez S.L."/>
            <person name="Kruys A."/>
            <person name="Hutchinson M.I."/>
            <person name="Powell A.J."/>
            <person name="Barry K."/>
            <person name="Miller A.N."/>
            <person name="Grigoriev I.V."/>
            <person name="Debuchy R."/>
            <person name="Gladieux P."/>
            <person name="Hiltunen Thoren M."/>
            <person name="Johannesson H."/>
        </authorList>
    </citation>
    <scope>NUCLEOTIDE SEQUENCE</scope>
    <source>
        <strain evidence="2">CBS 315.58</strain>
    </source>
</reference>
<dbReference type="InterPro" id="IPR056021">
    <property type="entry name" value="DUF7600"/>
</dbReference>
<feature type="domain" description="DUF7600" evidence="1">
    <location>
        <begin position="241"/>
        <end position="382"/>
    </location>
</feature>
<dbReference type="InterPro" id="IPR036404">
    <property type="entry name" value="Jacalin-like_lectin_dom_sf"/>
</dbReference>
<protein>
    <recommendedName>
        <fullName evidence="1">DUF7600 domain-containing protein</fullName>
    </recommendedName>
</protein>
<keyword evidence="3" id="KW-1185">Reference proteome</keyword>
<comment type="caution">
    <text evidence="2">The sequence shown here is derived from an EMBL/GenBank/DDBJ whole genome shotgun (WGS) entry which is preliminary data.</text>
</comment>
<sequence length="596" mass="66288">MSPNFCTCAICGWLFNSSPPSWSSEFRGLVTDIEDGVEGPIVITGLGIYDDPDLGGLIPPSDPNATYHDEGFDIMEEDWLTLYRRHATGEKVSNGKRGFAIHDACWQLLGETMSPEPVPLDRVFQVLDSLPTDSMRGTSHHVDWGEGYGVDDDEYFPWQNCSRLQRDHEYPPFNADPIGMDLSRDTHAARKARENREHILKRVGKLVNRIKLDRRGFEQPLVSPWDKASSLEDQRRVRVAGCVENVDLCRAGCREFFHQRISIPEDISKVSVSLVEAGTFSFISGISLSTSSGQTITLGHVDPNHGNEEENCTHLSPPGLKGFNIAVGLCGIHAIQCVGSSEVADEWLGSPTNAPITRRLGTGNGILALRCGFDGFRLIDVAAVLKDGGVTPNRDDVANPDRPLRNAGLWYPHAPPDQVKLNGGFHQLAKFVSGFRPMQWTQFGGPGGIYLKNLTKITFQDFGRFVFEYDSDGIPEKCRMFGRAHKTKSRYQQRIEFAIDGPGGERIIAITIRHRHSVSKEDRHYVEEVLGSLEITTSHGKRFYFAIDDKADKYSKVTLKESKLSVEKGDVITGFYGAQNDWSRIEALGIMTESGN</sequence>
<gene>
    <name evidence="2" type="ORF">QBC40DRAFT_24008</name>
</gene>